<dbReference type="GO" id="GO:0017119">
    <property type="term" value="C:Golgi transport complex"/>
    <property type="evidence" value="ECO:0007669"/>
    <property type="project" value="TreeGrafter"/>
</dbReference>
<comment type="similarity">
    <text evidence="2">Belongs to the COG3 family.</text>
</comment>
<organism evidence="11 12">
    <name type="scientific">Boothiomyces macroporosus</name>
    <dbReference type="NCBI Taxonomy" id="261099"/>
    <lineage>
        <taxon>Eukaryota</taxon>
        <taxon>Fungi</taxon>
        <taxon>Fungi incertae sedis</taxon>
        <taxon>Chytridiomycota</taxon>
        <taxon>Chytridiomycota incertae sedis</taxon>
        <taxon>Chytridiomycetes</taxon>
        <taxon>Rhizophydiales</taxon>
        <taxon>Terramycetaceae</taxon>
        <taxon>Boothiomyces</taxon>
    </lineage>
</organism>
<evidence type="ECO:0000259" key="10">
    <source>
        <dbReference type="Pfam" id="PF20671"/>
    </source>
</evidence>
<keyword evidence="7" id="KW-0472">Membrane</keyword>
<evidence type="ECO:0000256" key="3">
    <source>
        <dbReference type="ARBA" id="ARBA00020976"/>
    </source>
</evidence>
<evidence type="ECO:0000256" key="1">
    <source>
        <dbReference type="ARBA" id="ARBA00004395"/>
    </source>
</evidence>
<evidence type="ECO:0000256" key="2">
    <source>
        <dbReference type="ARBA" id="ARBA00009936"/>
    </source>
</evidence>
<sequence>MHAHLVTVTETITQKLSYFSEFDHISHILNTPGETLVKEPGFITMLQKLDSCLEFVSSNPSYKDSGLFKMRYRQCLTLIKMYFVDALRKLVGEIKDTLSQRSTNEPLPPNLQLSLFYSKFVTFASKTKHLVIEIEKRCAGHPEYYYLLKDCLNAFTNVRKSLLSPYISDTIKQMQDPNLMTFATNGCAYLLRVCGDEYQLFREIFTLGEDSIRSYIDSISQLLSQQLRPLILKEVRIDILSDLCNSLLLYLEPNTYEDGKKNNESVRYVVEAILEGAQSRLSFRAQEFILSEIRQFKPREQEILLLARGPGLPKPAAVNPITSVSELLPITAENTPISPSLSSAFESEPPVIQEVDKSFGGGEWYPTLQRTMNLLAKLHGAIPEASFDDLAQDAVESCRLTIIEASDMLANKESPADAHLFIIKNMLQLREHVSYYDAKFTRFKSAFKFVDVLDAIKDVFAQPLRFQSYGNLALPFIKTQNDDVRQLLDSDLRKACENFILGISQIVCQPLIVFLGQCQPYKKPDSLANQPFASPDAVQSVHDSFVKSLQANLLPQILLLKNYLGDKNTQLTLIRIAKNSIVGSFIDFIAVVKQLHLIIPVKNEVEISDIIDQILEFGMH</sequence>
<dbReference type="PANTHER" id="PTHR13302">
    <property type="entry name" value="CONSERVED OLIGOMERIC GOLGI COMPLEX COMPONENT 3"/>
    <property type="match status" value="1"/>
</dbReference>
<accession>A0AAD5UGA5</accession>
<evidence type="ECO:0000313" key="12">
    <source>
        <dbReference type="Proteomes" id="UP001210925"/>
    </source>
</evidence>
<gene>
    <name evidence="11" type="primary">COG3</name>
    <name evidence="11" type="ORF">HK103_005107</name>
</gene>
<comment type="subcellular location">
    <subcellularLocation>
        <location evidence="1">Golgi apparatus membrane</location>
        <topology evidence="1">Peripheral membrane protein</topology>
    </subcellularLocation>
</comment>
<dbReference type="Pfam" id="PF20671">
    <property type="entry name" value="COG3_C"/>
    <property type="match status" value="1"/>
</dbReference>
<dbReference type="Pfam" id="PF04136">
    <property type="entry name" value="COG3_N"/>
    <property type="match status" value="1"/>
</dbReference>
<reference evidence="11" key="1">
    <citation type="submission" date="2020-05" db="EMBL/GenBank/DDBJ databases">
        <title>Phylogenomic resolution of chytrid fungi.</title>
        <authorList>
            <person name="Stajich J.E."/>
            <person name="Amses K."/>
            <person name="Simmons R."/>
            <person name="Seto K."/>
            <person name="Myers J."/>
            <person name="Bonds A."/>
            <person name="Quandt C.A."/>
            <person name="Barry K."/>
            <person name="Liu P."/>
            <person name="Grigoriev I."/>
            <person name="Longcore J.E."/>
            <person name="James T.Y."/>
        </authorList>
    </citation>
    <scope>NUCLEOTIDE SEQUENCE</scope>
    <source>
        <strain evidence="11">PLAUS21</strain>
    </source>
</reference>
<evidence type="ECO:0000259" key="9">
    <source>
        <dbReference type="Pfam" id="PF04136"/>
    </source>
</evidence>
<evidence type="ECO:0000256" key="4">
    <source>
        <dbReference type="ARBA" id="ARBA00022448"/>
    </source>
</evidence>
<dbReference type="GO" id="GO:0006891">
    <property type="term" value="P:intra-Golgi vesicle-mediated transport"/>
    <property type="evidence" value="ECO:0007669"/>
    <property type="project" value="TreeGrafter"/>
</dbReference>
<dbReference type="GO" id="GO:0006886">
    <property type="term" value="P:intracellular protein transport"/>
    <property type="evidence" value="ECO:0007669"/>
    <property type="project" value="InterPro"/>
</dbReference>
<keyword evidence="5" id="KW-0653">Protein transport</keyword>
<feature type="domain" description="Conserved oligomeric Golgi complex subunit 3 N-terminal" evidence="9">
    <location>
        <begin position="4"/>
        <end position="88"/>
    </location>
</feature>
<evidence type="ECO:0000313" key="11">
    <source>
        <dbReference type="EMBL" id="KAJ3256863.1"/>
    </source>
</evidence>
<dbReference type="InterPro" id="IPR048685">
    <property type="entry name" value="COG3_C"/>
</dbReference>
<protein>
    <recommendedName>
        <fullName evidence="3">Conserved oligomeric Golgi complex subunit 3</fullName>
    </recommendedName>
    <alternativeName>
        <fullName evidence="8">Component of oligomeric Golgi complex 3</fullName>
    </alternativeName>
</protein>
<evidence type="ECO:0000256" key="8">
    <source>
        <dbReference type="ARBA" id="ARBA00031339"/>
    </source>
</evidence>
<dbReference type="InterPro" id="IPR048320">
    <property type="entry name" value="COG3_N"/>
</dbReference>
<keyword evidence="6" id="KW-0333">Golgi apparatus</keyword>
<keyword evidence="4" id="KW-0813">Transport</keyword>
<dbReference type="GO" id="GO:0007030">
    <property type="term" value="P:Golgi organization"/>
    <property type="evidence" value="ECO:0007669"/>
    <property type="project" value="TreeGrafter"/>
</dbReference>
<dbReference type="PANTHER" id="PTHR13302:SF8">
    <property type="entry name" value="CONSERVED OLIGOMERIC GOLGI COMPLEX SUBUNIT 3"/>
    <property type="match status" value="1"/>
</dbReference>
<dbReference type="InterPro" id="IPR007265">
    <property type="entry name" value="COG_su3"/>
</dbReference>
<dbReference type="AlphaFoldDB" id="A0AAD5UGA5"/>
<proteinExistence type="inferred from homology"/>
<keyword evidence="12" id="KW-1185">Reference proteome</keyword>
<dbReference type="EMBL" id="JADGKB010000045">
    <property type="protein sequence ID" value="KAJ3256863.1"/>
    <property type="molecule type" value="Genomic_DNA"/>
</dbReference>
<evidence type="ECO:0000256" key="7">
    <source>
        <dbReference type="ARBA" id="ARBA00023136"/>
    </source>
</evidence>
<dbReference type="GO" id="GO:0000139">
    <property type="term" value="C:Golgi membrane"/>
    <property type="evidence" value="ECO:0007669"/>
    <property type="project" value="UniProtKB-SubCell"/>
</dbReference>
<dbReference type="Proteomes" id="UP001210925">
    <property type="component" value="Unassembled WGS sequence"/>
</dbReference>
<dbReference type="GO" id="GO:0005801">
    <property type="term" value="C:cis-Golgi network"/>
    <property type="evidence" value="ECO:0007669"/>
    <property type="project" value="InterPro"/>
</dbReference>
<name>A0AAD5UGA5_9FUNG</name>
<evidence type="ECO:0000256" key="6">
    <source>
        <dbReference type="ARBA" id="ARBA00023034"/>
    </source>
</evidence>
<evidence type="ECO:0000256" key="5">
    <source>
        <dbReference type="ARBA" id="ARBA00022927"/>
    </source>
</evidence>
<feature type="domain" description="Conserved oligomeric Golgi complex subunit 3 C-terminal" evidence="10">
    <location>
        <begin position="114"/>
        <end position="449"/>
    </location>
</feature>
<comment type="caution">
    <text evidence="11">The sequence shown here is derived from an EMBL/GenBank/DDBJ whole genome shotgun (WGS) entry which is preliminary data.</text>
</comment>